<dbReference type="STRING" id="523846.Mfer_0715"/>
<accession>E3GYY2</accession>
<keyword evidence="1" id="KW-0812">Transmembrane</keyword>
<dbReference type="EMBL" id="CP002278">
    <property type="protein sequence ID" value="ADP77514.1"/>
    <property type="molecule type" value="Genomic_DNA"/>
</dbReference>
<keyword evidence="1" id="KW-1133">Transmembrane helix</keyword>
<protein>
    <submittedName>
        <fullName evidence="2">Uncharacterized protein</fullName>
    </submittedName>
</protein>
<evidence type="ECO:0000313" key="3">
    <source>
        <dbReference type="Proteomes" id="UP000002315"/>
    </source>
</evidence>
<keyword evidence="3" id="KW-1185">Reference proteome</keyword>
<evidence type="ECO:0000256" key="1">
    <source>
        <dbReference type="SAM" id="Phobius"/>
    </source>
</evidence>
<dbReference type="Proteomes" id="UP000002315">
    <property type="component" value="Chromosome"/>
</dbReference>
<sequence length="320" mass="36251">MKYIALALTAPFILILGAYIVITFGFTIPPNFFMYVVGVILFVIGLLMTLIAISGISTDIRELKRPIKSIESKRKEPVLKEKPKPKKPKIERLKKAIETIKPKPKIEKKEIKKPVERIEKKKVKTQKIKDKEKLKRKNKGLSGRLKQITNSIGSIDDIQGFINEKLSSTTPLREIGESNIIWSFDDSKLDETLRKIIMSGKKEILMTYPWIREMNLDVVKKLISVDNCKLIVQEANLDDEIATSILKLLIDNGVKIKVMENIPTIAAVVDNKQGILISTDPIYDSFEVGSVYKDKESVSKIKKLFEEAWGISKEIGGKLT</sequence>
<organism evidence="2 3">
    <name type="scientific">Methanothermus fervidus (strain ATCC 43054 / DSM 2088 / JCM 10308 / V24 S)</name>
    <dbReference type="NCBI Taxonomy" id="523846"/>
    <lineage>
        <taxon>Archaea</taxon>
        <taxon>Methanobacteriati</taxon>
        <taxon>Methanobacteriota</taxon>
        <taxon>Methanomada group</taxon>
        <taxon>Methanobacteria</taxon>
        <taxon>Methanobacteriales</taxon>
        <taxon>Methanothermaceae</taxon>
        <taxon>Methanothermus</taxon>
    </lineage>
</organism>
<reference evidence="2 3" key="1">
    <citation type="journal article" date="2010" name="Stand. Genomic Sci.">
        <title>Complete genome sequence of Methanothermus fervidus type strain (V24S).</title>
        <authorList>
            <person name="Anderson I."/>
            <person name="Djao O.D."/>
            <person name="Misra M."/>
            <person name="Chertkov O."/>
            <person name="Nolan M."/>
            <person name="Lucas S."/>
            <person name="Lapidus A."/>
            <person name="Del Rio T.G."/>
            <person name="Tice H."/>
            <person name="Cheng J.F."/>
            <person name="Tapia R."/>
            <person name="Han C."/>
            <person name="Goodwin L."/>
            <person name="Pitluck S."/>
            <person name="Liolios K."/>
            <person name="Ivanova N."/>
            <person name="Mavromatis K."/>
            <person name="Mikhailova N."/>
            <person name="Pati A."/>
            <person name="Brambilla E."/>
            <person name="Chen A."/>
            <person name="Palaniappan K."/>
            <person name="Land M."/>
            <person name="Hauser L."/>
            <person name="Chang Y.J."/>
            <person name="Jeffries C.D."/>
            <person name="Sikorski J."/>
            <person name="Spring S."/>
            <person name="Rohde M."/>
            <person name="Eichinger K."/>
            <person name="Huber H."/>
            <person name="Wirth R."/>
            <person name="Goker M."/>
            <person name="Detter J.C."/>
            <person name="Woyke T."/>
            <person name="Bristow J."/>
            <person name="Eisen J.A."/>
            <person name="Markowitz V."/>
            <person name="Hugenholtz P."/>
            <person name="Klenk H.P."/>
            <person name="Kyrpides N.C."/>
        </authorList>
    </citation>
    <scope>NUCLEOTIDE SEQUENCE [LARGE SCALE GENOMIC DNA]</scope>
    <source>
        <strain evidence="3">ATCC 43054 / DSM 2088 / JCM 10308 / V24 S</strain>
    </source>
</reference>
<feature type="transmembrane region" description="Helical" evidence="1">
    <location>
        <begin position="7"/>
        <end position="26"/>
    </location>
</feature>
<evidence type="ECO:0000313" key="2">
    <source>
        <dbReference type="EMBL" id="ADP77514.1"/>
    </source>
</evidence>
<keyword evidence="1" id="KW-0472">Membrane</keyword>
<dbReference type="OrthoDB" id="81962at2157"/>
<proteinExistence type="predicted"/>
<dbReference type="AlphaFoldDB" id="E3GYY2"/>
<feature type="transmembrane region" description="Helical" evidence="1">
    <location>
        <begin position="32"/>
        <end position="56"/>
    </location>
</feature>
<dbReference type="HOGENOM" id="CLU_867704_0_0_2"/>
<gene>
    <name evidence="2" type="ordered locus">Mfer_0715</name>
</gene>
<dbReference type="KEGG" id="mfv:Mfer_0715"/>
<name>E3GYY2_METFV</name>